<organism evidence="1 2">
    <name type="scientific">Oligosphaera ethanolica</name>
    <dbReference type="NCBI Taxonomy" id="760260"/>
    <lineage>
        <taxon>Bacteria</taxon>
        <taxon>Pseudomonadati</taxon>
        <taxon>Lentisphaerota</taxon>
        <taxon>Oligosphaeria</taxon>
        <taxon>Oligosphaerales</taxon>
        <taxon>Oligosphaeraceae</taxon>
        <taxon>Oligosphaera</taxon>
    </lineage>
</organism>
<dbReference type="Proteomes" id="UP001238163">
    <property type="component" value="Unassembled WGS sequence"/>
</dbReference>
<sequence>MRWRVPWKNEKVVRQNGGEVTPFFFKGRYYLLENFFASSFLYPGHEVKYRYHEDGFLIRDMDSDRIISIPLLNHYFASAIVHGDRVHVFAADYGVDQAWWEIKRLVRISSDDLVSWTAPEEVVHSDGKEHLFNSAVDFDGKRYVMLYETDDRRWTPFTFKFIESTDLRTWRPVANAIYGTDRYVGGPSLYYVNGFFYVLYLEQRKGFYETRVTRSRDLVSWEDAADDRPFLTPDMTHKTNPALYPDVVEINASDPEMIERDGMVWVWWNGGNQAGCSDLKFAQYHGTMQQLLESFYR</sequence>
<accession>A0AAE4ART8</accession>
<gene>
    <name evidence="1" type="ORF">J3R75_003929</name>
</gene>
<name>A0AAE4ART8_9BACT</name>
<dbReference type="InterPro" id="IPR023296">
    <property type="entry name" value="Glyco_hydro_beta-prop_sf"/>
</dbReference>
<dbReference type="AlphaFoldDB" id="A0AAE4ART8"/>
<dbReference type="SUPFAM" id="SSF75005">
    <property type="entry name" value="Arabinanase/levansucrase/invertase"/>
    <property type="match status" value="2"/>
</dbReference>
<dbReference type="EMBL" id="JAUSVL010000001">
    <property type="protein sequence ID" value="MDQ0291822.1"/>
    <property type="molecule type" value="Genomic_DNA"/>
</dbReference>
<keyword evidence="2" id="KW-1185">Reference proteome</keyword>
<proteinExistence type="predicted"/>
<protein>
    <submittedName>
        <fullName evidence="1">Uncharacterized protein</fullName>
    </submittedName>
</protein>
<evidence type="ECO:0000313" key="1">
    <source>
        <dbReference type="EMBL" id="MDQ0291822.1"/>
    </source>
</evidence>
<evidence type="ECO:0000313" key="2">
    <source>
        <dbReference type="Proteomes" id="UP001238163"/>
    </source>
</evidence>
<dbReference type="Gene3D" id="2.115.10.20">
    <property type="entry name" value="Glycosyl hydrolase domain, family 43"/>
    <property type="match status" value="2"/>
</dbReference>
<dbReference type="RefSeq" id="WP_307265167.1">
    <property type="nucleotide sequence ID" value="NZ_JAUSVL010000001.1"/>
</dbReference>
<reference evidence="1" key="1">
    <citation type="submission" date="2023-07" db="EMBL/GenBank/DDBJ databases">
        <title>Genomic Encyclopedia of Type Strains, Phase IV (KMG-IV): sequencing the most valuable type-strain genomes for metagenomic binning, comparative biology and taxonomic classification.</title>
        <authorList>
            <person name="Goeker M."/>
        </authorList>
    </citation>
    <scope>NUCLEOTIDE SEQUENCE</scope>
    <source>
        <strain evidence="1">DSM 24202</strain>
    </source>
</reference>
<comment type="caution">
    <text evidence="1">The sequence shown here is derived from an EMBL/GenBank/DDBJ whole genome shotgun (WGS) entry which is preliminary data.</text>
</comment>